<keyword evidence="2 7" id="KW-0547">Nucleotide-binding</keyword>
<dbReference type="InterPro" id="IPR000719">
    <property type="entry name" value="Prot_kinase_dom"/>
</dbReference>
<dbReference type="Pfam" id="PF07714">
    <property type="entry name" value="PK_Tyr_Ser-Thr"/>
    <property type="match status" value="1"/>
</dbReference>
<dbReference type="EC" id="2.7.10.2" evidence="7"/>
<dbReference type="CDD" id="cd00173">
    <property type="entry name" value="SH2"/>
    <property type="match status" value="1"/>
</dbReference>
<keyword evidence="11" id="KW-1185">Reference proteome</keyword>
<feature type="domain" description="SH2" evidence="8">
    <location>
        <begin position="67"/>
        <end position="169"/>
    </location>
</feature>
<name>A0A0R3WPW5_HYDTA</name>
<dbReference type="InterPro" id="IPR050198">
    <property type="entry name" value="Non-receptor_tyrosine_kinases"/>
</dbReference>
<evidence type="ECO:0000313" key="11">
    <source>
        <dbReference type="Proteomes" id="UP000274429"/>
    </source>
</evidence>
<reference evidence="10 11" key="2">
    <citation type="submission" date="2018-11" db="EMBL/GenBank/DDBJ databases">
        <authorList>
            <consortium name="Pathogen Informatics"/>
        </authorList>
    </citation>
    <scope>NUCLEOTIDE SEQUENCE [LARGE SCALE GENOMIC DNA]</scope>
</reference>
<evidence type="ECO:0000256" key="2">
    <source>
        <dbReference type="ARBA" id="ARBA00022741"/>
    </source>
</evidence>
<dbReference type="PROSITE" id="PS50001">
    <property type="entry name" value="SH2"/>
    <property type="match status" value="1"/>
</dbReference>
<dbReference type="WBParaSite" id="TTAC_0000280501-mRNA-1">
    <property type="protein sequence ID" value="TTAC_0000280501-mRNA-1"/>
    <property type="gene ID" value="TTAC_0000280501"/>
</dbReference>
<dbReference type="Gene3D" id="1.10.510.10">
    <property type="entry name" value="Transferase(Phosphotransferase) domain 1"/>
    <property type="match status" value="1"/>
</dbReference>
<sequence length="406" mass="46033">MRIAILPPDKEQRRQQYVCVTRDYMQPCFSVRCGDILILKGETNCRIQAKNPLTGESFILPRDVVTDIHGKSIVFDAWESIDRDGADRLLSMYGVEHGTFILRPSSDNKSIGLSVRQSNQSLVEHYKIELNKDKQYHLKPSPPFERLFDLITYYMENPGCLKCTRLKPYHSSSNGMYSTPESGPEVLVKGLKIFITKVLKTGDFSKVYRGSYHTHDVAVKCFNLSTNTSMLCKDLQYLKSLDFCVKVFDVFTDHIREMGSQLIVVMQMMDHGSLKHFLTTPEAKTMPFSSLLDIVRMIANGMEYLERNEIVHTNLKDTNVLLDCDGNVKLADVGIRGLLAKIKGAPPEMFAFDCWSAPELKAHPTNFTFKSDVWAFGILGYVVLTRGEEPYCSKSVSTNNNFLSSL</sequence>
<keyword evidence="5 7" id="KW-0829">Tyrosine-protein kinase</keyword>
<dbReference type="STRING" id="6205.A0A0R3WPW5"/>
<dbReference type="InterPro" id="IPR011009">
    <property type="entry name" value="Kinase-like_dom_sf"/>
</dbReference>
<feature type="domain" description="Protein kinase" evidence="9">
    <location>
        <begin position="193"/>
        <end position="406"/>
    </location>
</feature>
<dbReference type="Gene3D" id="3.30.200.20">
    <property type="entry name" value="Phosphorylase Kinase, domain 1"/>
    <property type="match status" value="1"/>
</dbReference>
<evidence type="ECO:0000313" key="12">
    <source>
        <dbReference type="WBParaSite" id="TTAC_0000280501-mRNA-1"/>
    </source>
</evidence>
<organism evidence="12">
    <name type="scientific">Hydatigena taeniaeformis</name>
    <name type="common">Feline tapeworm</name>
    <name type="synonym">Taenia taeniaeformis</name>
    <dbReference type="NCBI Taxonomy" id="6205"/>
    <lineage>
        <taxon>Eukaryota</taxon>
        <taxon>Metazoa</taxon>
        <taxon>Spiralia</taxon>
        <taxon>Lophotrochozoa</taxon>
        <taxon>Platyhelminthes</taxon>
        <taxon>Cestoda</taxon>
        <taxon>Eucestoda</taxon>
        <taxon>Cyclophyllidea</taxon>
        <taxon>Taeniidae</taxon>
        <taxon>Hydatigera</taxon>
    </lineage>
</organism>
<evidence type="ECO:0000256" key="5">
    <source>
        <dbReference type="ARBA" id="ARBA00023137"/>
    </source>
</evidence>
<dbReference type="GO" id="GO:0005524">
    <property type="term" value="F:ATP binding"/>
    <property type="evidence" value="ECO:0007669"/>
    <property type="project" value="UniProtKB-KW"/>
</dbReference>
<dbReference type="EMBL" id="UYWX01001512">
    <property type="protein sequence ID" value="VDM21171.1"/>
    <property type="molecule type" value="Genomic_DNA"/>
</dbReference>
<dbReference type="Gene3D" id="3.30.505.10">
    <property type="entry name" value="SH2 domain"/>
    <property type="match status" value="1"/>
</dbReference>
<keyword evidence="1 7" id="KW-0808">Transferase</keyword>
<evidence type="ECO:0000256" key="4">
    <source>
        <dbReference type="ARBA" id="ARBA00022840"/>
    </source>
</evidence>
<dbReference type="PRINTS" id="PR00109">
    <property type="entry name" value="TYRKINASE"/>
</dbReference>
<keyword evidence="3 7" id="KW-0418">Kinase</keyword>
<protein>
    <recommendedName>
        <fullName evidence="7">Tyrosine-protein kinase</fullName>
        <ecNumber evidence="7">2.7.10.2</ecNumber>
    </recommendedName>
</protein>
<evidence type="ECO:0000259" key="9">
    <source>
        <dbReference type="PROSITE" id="PS50011"/>
    </source>
</evidence>
<dbReference type="SUPFAM" id="SSF56112">
    <property type="entry name" value="Protein kinase-like (PK-like)"/>
    <property type="match status" value="1"/>
</dbReference>
<dbReference type="PANTHER" id="PTHR24418">
    <property type="entry name" value="TYROSINE-PROTEIN KINASE"/>
    <property type="match status" value="1"/>
</dbReference>
<dbReference type="Pfam" id="PF00017">
    <property type="entry name" value="SH2"/>
    <property type="match status" value="1"/>
</dbReference>
<reference evidence="12" key="1">
    <citation type="submission" date="2017-02" db="UniProtKB">
        <authorList>
            <consortium name="WormBaseParasite"/>
        </authorList>
    </citation>
    <scope>IDENTIFICATION</scope>
</reference>
<gene>
    <name evidence="10" type="ORF">TTAC_LOCUS2790</name>
</gene>
<comment type="catalytic activity">
    <reaction evidence="7">
        <text>L-tyrosyl-[protein] + ATP = O-phospho-L-tyrosyl-[protein] + ADP + H(+)</text>
        <dbReference type="Rhea" id="RHEA:10596"/>
        <dbReference type="Rhea" id="RHEA-COMP:10136"/>
        <dbReference type="Rhea" id="RHEA-COMP:20101"/>
        <dbReference type="ChEBI" id="CHEBI:15378"/>
        <dbReference type="ChEBI" id="CHEBI:30616"/>
        <dbReference type="ChEBI" id="CHEBI:46858"/>
        <dbReference type="ChEBI" id="CHEBI:61978"/>
        <dbReference type="ChEBI" id="CHEBI:456216"/>
        <dbReference type="EC" id="2.7.10.2"/>
    </reaction>
</comment>
<evidence type="ECO:0000256" key="7">
    <source>
        <dbReference type="RuleBase" id="RU362096"/>
    </source>
</evidence>
<dbReference type="SMART" id="SM00252">
    <property type="entry name" value="SH2"/>
    <property type="match status" value="1"/>
</dbReference>
<comment type="similarity">
    <text evidence="7">Belongs to the protein kinase superfamily. Tyr protein kinase family.</text>
</comment>
<keyword evidence="6" id="KW-0727">SH2 domain</keyword>
<dbReference type="PROSITE" id="PS50011">
    <property type="entry name" value="PROTEIN_KINASE_DOM"/>
    <property type="match status" value="1"/>
</dbReference>
<dbReference type="SUPFAM" id="SSF55550">
    <property type="entry name" value="SH2 domain"/>
    <property type="match status" value="1"/>
</dbReference>
<accession>A0A0R3WPW5</accession>
<dbReference type="GO" id="GO:0004715">
    <property type="term" value="F:non-membrane spanning protein tyrosine kinase activity"/>
    <property type="evidence" value="ECO:0007669"/>
    <property type="project" value="UniProtKB-EC"/>
</dbReference>
<dbReference type="InterPro" id="IPR000980">
    <property type="entry name" value="SH2"/>
</dbReference>
<proteinExistence type="inferred from homology"/>
<dbReference type="OrthoDB" id="4062651at2759"/>
<evidence type="ECO:0000256" key="3">
    <source>
        <dbReference type="ARBA" id="ARBA00022777"/>
    </source>
</evidence>
<evidence type="ECO:0000256" key="6">
    <source>
        <dbReference type="PROSITE-ProRule" id="PRU00191"/>
    </source>
</evidence>
<evidence type="ECO:0000256" key="1">
    <source>
        <dbReference type="ARBA" id="ARBA00022679"/>
    </source>
</evidence>
<dbReference type="InterPro" id="IPR001245">
    <property type="entry name" value="Ser-Thr/Tyr_kinase_cat_dom"/>
</dbReference>
<dbReference type="Proteomes" id="UP000274429">
    <property type="component" value="Unassembled WGS sequence"/>
</dbReference>
<evidence type="ECO:0000313" key="10">
    <source>
        <dbReference type="EMBL" id="VDM21171.1"/>
    </source>
</evidence>
<dbReference type="InterPro" id="IPR036860">
    <property type="entry name" value="SH2_dom_sf"/>
</dbReference>
<evidence type="ECO:0000259" key="8">
    <source>
        <dbReference type="PROSITE" id="PS50001"/>
    </source>
</evidence>
<dbReference type="AlphaFoldDB" id="A0A0R3WPW5"/>
<keyword evidence="4 7" id="KW-0067">ATP-binding</keyword>